<keyword evidence="1" id="KW-1133">Transmembrane helix</keyword>
<keyword evidence="1" id="KW-0812">Transmembrane</keyword>
<organism evidence="2 3">
    <name type="scientific">Flavobacterium supellecticarium</name>
    <dbReference type="NCBI Taxonomy" id="2565924"/>
    <lineage>
        <taxon>Bacteria</taxon>
        <taxon>Pseudomonadati</taxon>
        <taxon>Bacteroidota</taxon>
        <taxon>Flavobacteriia</taxon>
        <taxon>Flavobacteriales</taxon>
        <taxon>Flavobacteriaceae</taxon>
        <taxon>Flavobacterium</taxon>
    </lineage>
</organism>
<reference evidence="2 3" key="1">
    <citation type="submission" date="2019-04" db="EMBL/GenBank/DDBJ databases">
        <title>Flavobacterium sp. nov. isolated from construction timber.</title>
        <authorList>
            <person name="Lin S.-Y."/>
            <person name="Chang C.-T."/>
            <person name="Young C.-C."/>
        </authorList>
    </citation>
    <scope>NUCLEOTIDE SEQUENCE [LARGE SCALE GENOMIC DNA]</scope>
    <source>
        <strain evidence="2 3">CC-CTC003</strain>
    </source>
</reference>
<keyword evidence="3" id="KW-1185">Reference proteome</keyword>
<gene>
    <name evidence="2" type="ORF">E6C50_11835</name>
</gene>
<dbReference type="EMBL" id="SSNZ01000005">
    <property type="protein sequence ID" value="THF49580.1"/>
    <property type="molecule type" value="Genomic_DNA"/>
</dbReference>
<dbReference type="Proteomes" id="UP000307507">
    <property type="component" value="Unassembled WGS sequence"/>
</dbReference>
<sequence length="66" mass="7242">MKIGVFSYFILNTLSAIGAPVPPPPENGAPPPPGAPLDERLYLLLGVGLLYAFYYYKNYHTKKASE</sequence>
<name>A0A4S3ZV41_9FLAO</name>
<feature type="transmembrane region" description="Helical" evidence="1">
    <location>
        <begin position="40"/>
        <end position="56"/>
    </location>
</feature>
<evidence type="ECO:0000256" key="1">
    <source>
        <dbReference type="SAM" id="Phobius"/>
    </source>
</evidence>
<proteinExistence type="predicted"/>
<comment type="caution">
    <text evidence="2">The sequence shown here is derived from an EMBL/GenBank/DDBJ whole genome shotgun (WGS) entry which is preliminary data.</text>
</comment>
<protein>
    <submittedName>
        <fullName evidence="2">Uncharacterized protein</fullName>
    </submittedName>
</protein>
<accession>A0A4S3ZV41</accession>
<evidence type="ECO:0000313" key="2">
    <source>
        <dbReference type="EMBL" id="THF49580.1"/>
    </source>
</evidence>
<evidence type="ECO:0000313" key="3">
    <source>
        <dbReference type="Proteomes" id="UP000307507"/>
    </source>
</evidence>
<keyword evidence="1" id="KW-0472">Membrane</keyword>
<dbReference type="AlphaFoldDB" id="A0A4S3ZV41"/>